<evidence type="ECO:0000313" key="2">
    <source>
        <dbReference type="Proteomes" id="UP000651452"/>
    </source>
</evidence>
<comment type="caution">
    <text evidence="1">The sequence shown here is derived from an EMBL/GenBank/DDBJ whole genome shotgun (WGS) entry which is preliminary data.</text>
</comment>
<dbReference type="AlphaFoldDB" id="A0A8H7IVH0"/>
<gene>
    <name evidence="1" type="ORF">EKO04_010238</name>
</gene>
<proteinExistence type="predicted"/>
<dbReference type="OrthoDB" id="3801418at2759"/>
<reference evidence="1" key="2">
    <citation type="submission" date="2020-09" db="EMBL/GenBank/DDBJ databases">
        <title>Reference genome assembly for Australian Ascochyta lentis isolate Al4.</title>
        <authorList>
            <person name="Lee R.C."/>
            <person name="Farfan-Caceres L.M."/>
            <person name="Debler J.W."/>
            <person name="Williams A.H."/>
            <person name="Henares B.M."/>
        </authorList>
    </citation>
    <scope>NUCLEOTIDE SEQUENCE</scope>
    <source>
        <strain evidence="1">Al4</strain>
    </source>
</reference>
<reference evidence="1" key="1">
    <citation type="submission" date="2018-12" db="EMBL/GenBank/DDBJ databases">
        <authorList>
            <person name="Syme R.A."/>
            <person name="Farfan-Caceres L."/>
            <person name="Lichtenzveig J."/>
        </authorList>
    </citation>
    <scope>NUCLEOTIDE SEQUENCE</scope>
    <source>
        <strain evidence="1">Al4</strain>
    </source>
</reference>
<dbReference type="Proteomes" id="UP000651452">
    <property type="component" value="Unassembled WGS sequence"/>
</dbReference>
<accession>A0A8H7IVH0</accession>
<keyword evidence="2" id="KW-1185">Reference proteome</keyword>
<dbReference type="EMBL" id="RZGK01000020">
    <property type="protein sequence ID" value="KAF9691814.1"/>
    <property type="molecule type" value="Genomic_DNA"/>
</dbReference>
<organism evidence="1 2">
    <name type="scientific">Ascochyta lentis</name>
    <dbReference type="NCBI Taxonomy" id="205686"/>
    <lineage>
        <taxon>Eukaryota</taxon>
        <taxon>Fungi</taxon>
        <taxon>Dikarya</taxon>
        <taxon>Ascomycota</taxon>
        <taxon>Pezizomycotina</taxon>
        <taxon>Dothideomycetes</taxon>
        <taxon>Pleosporomycetidae</taxon>
        <taxon>Pleosporales</taxon>
        <taxon>Pleosporineae</taxon>
        <taxon>Didymellaceae</taxon>
        <taxon>Ascochyta</taxon>
    </lineage>
</organism>
<name>A0A8H7IVH0_9PLEO</name>
<evidence type="ECO:0000313" key="1">
    <source>
        <dbReference type="EMBL" id="KAF9691814.1"/>
    </source>
</evidence>
<sequence length="277" mass="32036">MALPESSLHLLTIPREIRNLVYVYLYKDLELRSVSHIGDTHVIFGLVNAPCLNLMLTHPRIYEEYKESESFTNLAASLTNIDHFADLWKWRKDAKTQQQDSEALSRIKHITLRFTHLPSPSPQDSSITKLIDALALRCPRLDTLMIGEFKHIEKYTDETLPKDLSFSTADTLLRLPTHIVNLHLTQRADCRWFHSFCAATTPDDVTHSFFQVRLHTFSSRNGCRWRWTPEGLETNRTPPGYSRLLRKVVREYSARMVEQKPRTIVGWREECCGGVSG</sequence>
<protein>
    <submittedName>
        <fullName evidence="1">Uncharacterized protein</fullName>
    </submittedName>
</protein>